<feature type="transmembrane region" description="Helical" evidence="1">
    <location>
        <begin position="49"/>
        <end position="69"/>
    </location>
</feature>
<dbReference type="WBParaSite" id="jg1272">
    <property type="protein sequence ID" value="jg1272"/>
    <property type="gene ID" value="jg1272"/>
</dbReference>
<keyword evidence="1" id="KW-0812">Transmembrane</keyword>
<dbReference type="PANTHER" id="PTHR19346:SF4">
    <property type="entry name" value="SUGAR PHOSPHATE TRANSPORTER DOMAIN-CONTAINING PROTEIN"/>
    <property type="match status" value="1"/>
</dbReference>
<sequence length="112" mass="12559">MTLNLLPTTLLVLYEAEHIEWDYIPWQPLCLAALLSLTFNFLTNFGIALFGPLIISIGMLCGIPASALIDILFRQMPLTQTFIVGSAAVMVSFVLIAFPMAKMWRKMEKMCC</sequence>
<dbReference type="PANTHER" id="PTHR19346">
    <property type="entry name" value="SUGAR PHOSPHATE TRANSPORTER DOMAIN-CONTAINING PROTEIN"/>
    <property type="match status" value="1"/>
</dbReference>
<feature type="transmembrane region" description="Helical" evidence="1">
    <location>
        <begin position="23"/>
        <end position="42"/>
    </location>
</feature>
<keyword evidence="1" id="KW-1133">Transmembrane helix</keyword>
<organism evidence="2 3">
    <name type="scientific">Ditylenchus dipsaci</name>
    <dbReference type="NCBI Taxonomy" id="166011"/>
    <lineage>
        <taxon>Eukaryota</taxon>
        <taxon>Metazoa</taxon>
        <taxon>Ecdysozoa</taxon>
        <taxon>Nematoda</taxon>
        <taxon>Chromadorea</taxon>
        <taxon>Rhabditida</taxon>
        <taxon>Tylenchina</taxon>
        <taxon>Tylenchomorpha</taxon>
        <taxon>Sphaerularioidea</taxon>
        <taxon>Anguinidae</taxon>
        <taxon>Anguininae</taxon>
        <taxon>Ditylenchus</taxon>
    </lineage>
</organism>
<feature type="transmembrane region" description="Helical" evidence="1">
    <location>
        <begin position="81"/>
        <end position="101"/>
    </location>
</feature>
<proteinExistence type="predicted"/>
<accession>A0A915CUB0</accession>
<evidence type="ECO:0000313" key="3">
    <source>
        <dbReference type="WBParaSite" id="jg1272"/>
    </source>
</evidence>
<dbReference type="Proteomes" id="UP000887574">
    <property type="component" value="Unplaced"/>
</dbReference>
<dbReference type="AlphaFoldDB" id="A0A915CUB0"/>
<evidence type="ECO:0000313" key="2">
    <source>
        <dbReference type="Proteomes" id="UP000887574"/>
    </source>
</evidence>
<reference evidence="3" key="1">
    <citation type="submission" date="2022-11" db="UniProtKB">
        <authorList>
            <consortium name="WormBaseParasite"/>
        </authorList>
    </citation>
    <scope>IDENTIFICATION</scope>
</reference>
<evidence type="ECO:0000256" key="1">
    <source>
        <dbReference type="SAM" id="Phobius"/>
    </source>
</evidence>
<protein>
    <submittedName>
        <fullName evidence="3">Uncharacterized protein</fullName>
    </submittedName>
</protein>
<dbReference type="InterPro" id="IPR026505">
    <property type="entry name" value="Solute_c_fam_35_mem_F3/F4"/>
</dbReference>
<name>A0A915CUB0_9BILA</name>
<keyword evidence="1" id="KW-0472">Membrane</keyword>
<keyword evidence="2" id="KW-1185">Reference proteome</keyword>